<evidence type="ECO:0000256" key="1">
    <source>
        <dbReference type="SAM" id="Phobius"/>
    </source>
</evidence>
<organism evidence="2 3">
    <name type="scientific">Segniliparus rotundus (strain ATCC BAA-972 / CDC 1076 / CIP 108378 / DSM 44985 / JCM 13578)</name>
    <dbReference type="NCBI Taxonomy" id="640132"/>
    <lineage>
        <taxon>Bacteria</taxon>
        <taxon>Bacillati</taxon>
        <taxon>Actinomycetota</taxon>
        <taxon>Actinomycetes</taxon>
        <taxon>Mycobacteriales</taxon>
        <taxon>Segniliparaceae</taxon>
        <taxon>Segniliparus</taxon>
    </lineage>
</organism>
<feature type="transmembrane region" description="Helical" evidence="1">
    <location>
        <begin position="26"/>
        <end position="54"/>
    </location>
</feature>
<name>D6ZC09_SEGRD</name>
<evidence type="ECO:0000313" key="3">
    <source>
        <dbReference type="Proteomes" id="UP000002247"/>
    </source>
</evidence>
<keyword evidence="1" id="KW-0472">Membrane</keyword>
<protein>
    <submittedName>
        <fullName evidence="2">Uncharacterized protein</fullName>
    </submittedName>
</protein>
<sequence length="110" mass="11216">MDIFAQAVASLVSALNSLLEFLLDKLIIMGISLAAGAITAETGVGALVGGLFALSQAFEAEAKWKDILKAIDSGWALVNGFIGTSVSACADLTGLTSQMAPGGTYEHPEA</sequence>
<accession>D6ZC09</accession>
<dbReference type="EMBL" id="CP001958">
    <property type="protein sequence ID" value="ADG96986.1"/>
    <property type="molecule type" value="Genomic_DNA"/>
</dbReference>
<dbReference type="KEGG" id="srt:Srot_0501"/>
<keyword evidence="1" id="KW-0812">Transmembrane</keyword>
<dbReference type="STRING" id="640132.Srot_0501"/>
<dbReference type="AlphaFoldDB" id="D6ZC09"/>
<dbReference type="Proteomes" id="UP000002247">
    <property type="component" value="Chromosome"/>
</dbReference>
<keyword evidence="3" id="KW-1185">Reference proteome</keyword>
<keyword evidence="1" id="KW-1133">Transmembrane helix</keyword>
<evidence type="ECO:0000313" key="2">
    <source>
        <dbReference type="EMBL" id="ADG96986.1"/>
    </source>
</evidence>
<proteinExistence type="predicted"/>
<gene>
    <name evidence="2" type="ordered locus">Srot_0501</name>
</gene>
<dbReference type="HOGENOM" id="CLU_2169324_0_0_11"/>
<reference evidence="2 3" key="1">
    <citation type="journal article" date="2010" name="Stand. Genomic Sci.">
        <title>Complete genome sequence of Segniliparus rotundus type strain (CDC 1076).</title>
        <authorList>
            <person name="Sikorski J."/>
            <person name="Lapidus A."/>
            <person name="Copeland A."/>
            <person name="Misra M."/>
            <person name="Glavina Del Rio T."/>
            <person name="Nolan M."/>
            <person name="Lucas S."/>
            <person name="Chen F."/>
            <person name="Tice H."/>
            <person name="Cheng J.F."/>
            <person name="Jando M."/>
            <person name="Schneider S."/>
            <person name="Bruce D."/>
            <person name="Goodwin L."/>
            <person name="Pitluck S."/>
            <person name="Liolios K."/>
            <person name="Mikhailova N."/>
            <person name="Pati A."/>
            <person name="Ivanova N."/>
            <person name="Mavromatis K."/>
            <person name="Chen A."/>
            <person name="Palaniappan K."/>
            <person name="Chertkov O."/>
            <person name="Land M."/>
            <person name="Hauser L."/>
            <person name="Chang Y.J."/>
            <person name="Jeffries C.D."/>
            <person name="Brettin T."/>
            <person name="Detter J.C."/>
            <person name="Han C."/>
            <person name="Rohde M."/>
            <person name="Goker M."/>
            <person name="Bristow J."/>
            <person name="Eisen J.A."/>
            <person name="Markowitz V."/>
            <person name="Hugenholtz P."/>
            <person name="Kyrpides N.C."/>
            <person name="Klenk H.P."/>
        </authorList>
    </citation>
    <scope>NUCLEOTIDE SEQUENCE [LARGE SCALE GENOMIC DNA]</scope>
    <source>
        <strain evidence="3">ATCC BAA-972 / CDC 1076 / CIP 108378 / DSM 44985 / JCM 13578</strain>
    </source>
</reference>